<sequence length="879" mass="96719">MTDIASAPESAPGVRLADYRPPAFLVDEVHLDFRLAPSSTRVTARLTLRRNGGGDAPLVLNGRGLTPIRFAIDGIPLAADRYTVTSEDVTVRGVPDAFTFESEVEIDPDANRALEGLYTSGGRFYTQCEAEGFRRITWFPDRPDVLARYTVRIEAEATYPRLLSNGNLIDEGKLENGRHYAVWQDPFPKPCYLFALVAGDLDLLEDRFVTASGRSVVLRLFVDPGQAPRVAYAMDALKRAMRWDEENYGREYDLDLFMIVAVRDFNMGAMENKGLNIFNSSLLIADPETATDLDYERIESVVAHEYFHNWTGNRITCRDWFQLCVKEGLTVFRDQSFSADMRGEAVQRIKDVRALRARQFPEDAGPLAHPARPDHYRKIDNFYTATVYEKGAEIVRLLRTLIGPDDYRRGMDLYFQRFDGQAVTVEDFISCFAEVTGRDLSGVLSWYLQAGTPEVSVTPRYDAGAKTLSLDLRQAVAPTRGMADKVPLPIPLRLGLLDAEGRQQSFIAPGAVEPTGEAIVTFDKAEETVTLTGIAEEPVLSTLRGFSAPVTVTVAEPGESRFIRLANDPDLFNRWEAGQSLARDLMLARVKSKPDTAGERRFVDALGRAMADQSSEPAFKALLLALPSEQDLALAAPPADPAAIHEARDALRKLAAEVLRGQFEALHDGLVPMGAFSPDAESAGRRALRNAVLDMLMAAGTPSDIARAKAHADAARDMTTSLGGLSALMQAGGAAYDSAVAAFYTRWQDEPLVIDKWFALQARSPASDALDKVKTLTGHPAFDAKTPNRFRALVATFAQMNPVRFHDPSGAGYRFLADQIIAIDRFNPQVAARQLEPLGGWRRYKPELAALMKAELARILASPDLSPNVAELAGKALAE</sequence>
<evidence type="ECO:0000256" key="11">
    <source>
        <dbReference type="ARBA" id="ARBA00023049"/>
    </source>
</evidence>
<keyword evidence="6 18" id="KW-0031">Aminopeptidase</keyword>
<evidence type="ECO:0000256" key="3">
    <source>
        <dbReference type="ARBA" id="ARBA00010136"/>
    </source>
</evidence>
<dbReference type="PANTHER" id="PTHR46322:SF1">
    <property type="entry name" value="PUROMYCIN-SENSITIVE AMINOPEPTIDASE"/>
    <property type="match status" value="1"/>
</dbReference>
<dbReference type="InterPro" id="IPR037144">
    <property type="entry name" value="Peptidase_M1_pepN_C_sf"/>
</dbReference>
<dbReference type="GO" id="GO:0008270">
    <property type="term" value="F:zinc ion binding"/>
    <property type="evidence" value="ECO:0007669"/>
    <property type="project" value="InterPro"/>
</dbReference>
<dbReference type="OrthoDB" id="100605at2"/>
<evidence type="ECO:0000256" key="12">
    <source>
        <dbReference type="ARBA" id="ARBA00059739"/>
    </source>
</evidence>
<dbReference type="InterPro" id="IPR042097">
    <property type="entry name" value="Aminopeptidase_N-like_N_sf"/>
</dbReference>
<dbReference type="RefSeq" id="WP_109906888.1">
    <property type="nucleotide sequence ID" value="NZ_QGLE01000008.1"/>
</dbReference>
<evidence type="ECO:0000256" key="9">
    <source>
        <dbReference type="ARBA" id="ARBA00022801"/>
    </source>
</evidence>
<keyword evidence="9" id="KW-0378">Hydrolase</keyword>
<dbReference type="AlphaFoldDB" id="A0A317E3I7"/>
<dbReference type="EC" id="3.4.11.2" evidence="4 13"/>
<evidence type="ECO:0000256" key="6">
    <source>
        <dbReference type="ARBA" id="ARBA00022438"/>
    </source>
</evidence>
<dbReference type="InterPro" id="IPR012779">
    <property type="entry name" value="Peptidase_M1_pepN"/>
</dbReference>
<dbReference type="InterPro" id="IPR014782">
    <property type="entry name" value="Peptidase_M1_dom"/>
</dbReference>
<evidence type="ECO:0000259" key="14">
    <source>
        <dbReference type="Pfam" id="PF01433"/>
    </source>
</evidence>
<feature type="domain" description="Peptidase M1 alanyl aminopeptidase Ig-like fold" evidence="15">
    <location>
        <begin position="451"/>
        <end position="553"/>
    </location>
</feature>
<dbReference type="Pfam" id="PF01433">
    <property type="entry name" value="Peptidase_M1"/>
    <property type="match status" value="1"/>
</dbReference>
<evidence type="ECO:0000256" key="13">
    <source>
        <dbReference type="NCBIfam" id="TIGR02414"/>
    </source>
</evidence>
<evidence type="ECO:0000313" key="18">
    <source>
        <dbReference type="EMBL" id="PWR21211.1"/>
    </source>
</evidence>
<dbReference type="NCBIfam" id="TIGR02414">
    <property type="entry name" value="pepN_proteo"/>
    <property type="match status" value="1"/>
</dbReference>
<comment type="similarity">
    <text evidence="3">Belongs to the peptidase M1 family.</text>
</comment>
<name>A0A317E3I7_9PROT</name>
<keyword evidence="8" id="KW-0479">Metal-binding</keyword>
<feature type="domain" description="Peptidase M1 membrane alanine aminopeptidase" evidence="14">
    <location>
        <begin position="232"/>
        <end position="444"/>
    </location>
</feature>
<dbReference type="FunFam" id="2.60.40.1730:FF:000005">
    <property type="entry name" value="Aminopeptidase N"/>
    <property type="match status" value="1"/>
</dbReference>
<dbReference type="GO" id="GO:0016285">
    <property type="term" value="F:alanyl aminopeptidase activity"/>
    <property type="evidence" value="ECO:0007669"/>
    <property type="project" value="UniProtKB-EC"/>
</dbReference>
<dbReference type="Gene3D" id="2.60.40.1730">
    <property type="entry name" value="tricorn interacting facor f3 domain"/>
    <property type="match status" value="1"/>
</dbReference>
<dbReference type="InterPro" id="IPR038438">
    <property type="entry name" value="PepN_Ig-like_sf"/>
</dbReference>
<gene>
    <name evidence="18" type="ORF">DKG74_14495</name>
</gene>
<dbReference type="Pfam" id="PF11940">
    <property type="entry name" value="DUF3458"/>
    <property type="match status" value="1"/>
</dbReference>
<dbReference type="Pfam" id="PF17900">
    <property type="entry name" value="Peptidase_M1_N"/>
    <property type="match status" value="1"/>
</dbReference>
<dbReference type="CDD" id="cd09600">
    <property type="entry name" value="M1_APN"/>
    <property type="match status" value="1"/>
</dbReference>
<keyword evidence="11" id="KW-0482">Metalloprotease</keyword>
<dbReference type="EMBL" id="QGLE01000008">
    <property type="protein sequence ID" value="PWR21211.1"/>
    <property type="molecule type" value="Genomic_DNA"/>
</dbReference>
<evidence type="ECO:0000256" key="7">
    <source>
        <dbReference type="ARBA" id="ARBA00022670"/>
    </source>
</evidence>
<evidence type="ECO:0000259" key="15">
    <source>
        <dbReference type="Pfam" id="PF11940"/>
    </source>
</evidence>
<evidence type="ECO:0000256" key="2">
    <source>
        <dbReference type="ARBA" id="ARBA00001947"/>
    </source>
</evidence>
<feature type="domain" description="Peptidase M1 alanyl aminopeptidase C-terminal" evidence="16">
    <location>
        <begin position="563"/>
        <end position="878"/>
    </location>
</feature>
<evidence type="ECO:0000256" key="8">
    <source>
        <dbReference type="ARBA" id="ARBA00022723"/>
    </source>
</evidence>
<keyword evidence="19" id="KW-1185">Reference proteome</keyword>
<evidence type="ECO:0000259" key="16">
    <source>
        <dbReference type="Pfam" id="PF17432"/>
    </source>
</evidence>
<comment type="caution">
    <text evidence="18">The sequence shown here is derived from an EMBL/GenBank/DDBJ whole genome shotgun (WGS) entry which is preliminary data.</text>
</comment>
<evidence type="ECO:0000256" key="5">
    <source>
        <dbReference type="ARBA" id="ARBA00015611"/>
    </source>
</evidence>
<dbReference type="PANTHER" id="PTHR46322">
    <property type="entry name" value="PUROMYCIN-SENSITIVE AMINOPEPTIDASE"/>
    <property type="match status" value="1"/>
</dbReference>
<dbReference type="Proteomes" id="UP000245461">
    <property type="component" value="Unassembled WGS sequence"/>
</dbReference>
<dbReference type="InterPro" id="IPR027268">
    <property type="entry name" value="Peptidase_M4/M1_CTD_sf"/>
</dbReference>
<keyword evidence="10" id="KW-0862">Zinc</keyword>
<dbReference type="Gene3D" id="1.10.390.10">
    <property type="entry name" value="Neutral Protease Domain 2"/>
    <property type="match status" value="1"/>
</dbReference>
<comment type="function">
    <text evidence="12">Aminopeptidase N is involved in the degradation of intracellular peptides generated by protein breakdown during normal growth as well as in response to nutrient starvation.</text>
</comment>
<keyword evidence="7" id="KW-0645">Protease</keyword>
<accession>A0A317E3I7</accession>
<evidence type="ECO:0000256" key="1">
    <source>
        <dbReference type="ARBA" id="ARBA00000098"/>
    </source>
</evidence>
<organism evidence="18 19">
    <name type="scientific">Zavarzinia aquatilis</name>
    <dbReference type="NCBI Taxonomy" id="2211142"/>
    <lineage>
        <taxon>Bacteria</taxon>
        <taxon>Pseudomonadati</taxon>
        <taxon>Pseudomonadota</taxon>
        <taxon>Alphaproteobacteria</taxon>
        <taxon>Rhodospirillales</taxon>
        <taxon>Zavarziniaceae</taxon>
        <taxon>Zavarzinia</taxon>
    </lineage>
</organism>
<dbReference type="InterPro" id="IPR001930">
    <property type="entry name" value="Peptidase_M1"/>
</dbReference>
<evidence type="ECO:0000313" key="19">
    <source>
        <dbReference type="Proteomes" id="UP000245461"/>
    </source>
</evidence>
<evidence type="ECO:0000256" key="10">
    <source>
        <dbReference type="ARBA" id="ARBA00022833"/>
    </source>
</evidence>
<dbReference type="SUPFAM" id="SSF63737">
    <property type="entry name" value="Leukotriene A4 hydrolase N-terminal domain"/>
    <property type="match status" value="1"/>
</dbReference>
<dbReference type="FunFam" id="3.30.2010.30:FF:000002">
    <property type="entry name" value="Putative aminopeptidase N"/>
    <property type="match status" value="1"/>
</dbReference>
<dbReference type="SUPFAM" id="SSF55486">
    <property type="entry name" value="Metalloproteases ('zincins'), catalytic domain"/>
    <property type="match status" value="1"/>
</dbReference>
<dbReference type="Gene3D" id="3.30.2010.30">
    <property type="match status" value="1"/>
</dbReference>
<comment type="cofactor">
    <cofactor evidence="2">
        <name>Zn(2+)</name>
        <dbReference type="ChEBI" id="CHEBI:29105"/>
    </cofactor>
</comment>
<dbReference type="InterPro" id="IPR024601">
    <property type="entry name" value="Peptidase_M1_pepN_C"/>
</dbReference>
<evidence type="ECO:0000259" key="17">
    <source>
        <dbReference type="Pfam" id="PF17900"/>
    </source>
</evidence>
<dbReference type="Gene3D" id="2.60.40.1840">
    <property type="match status" value="1"/>
</dbReference>
<feature type="domain" description="Aminopeptidase N-like N-terminal" evidence="17">
    <location>
        <begin position="106"/>
        <end position="193"/>
    </location>
</feature>
<dbReference type="PRINTS" id="PR00756">
    <property type="entry name" value="ALADIPTASE"/>
</dbReference>
<dbReference type="InterPro" id="IPR045357">
    <property type="entry name" value="Aminopeptidase_N-like_N"/>
</dbReference>
<dbReference type="GO" id="GO:0006508">
    <property type="term" value="P:proteolysis"/>
    <property type="evidence" value="ECO:0007669"/>
    <property type="project" value="UniProtKB-UniRule"/>
</dbReference>
<protein>
    <recommendedName>
        <fullName evidence="5 13">Aminopeptidase N</fullName>
        <ecNumber evidence="4 13">3.4.11.2</ecNumber>
    </recommendedName>
</protein>
<evidence type="ECO:0000256" key="4">
    <source>
        <dbReference type="ARBA" id="ARBA00012564"/>
    </source>
</evidence>
<dbReference type="GO" id="GO:0008237">
    <property type="term" value="F:metallopeptidase activity"/>
    <property type="evidence" value="ECO:0007669"/>
    <property type="project" value="UniProtKB-UniRule"/>
</dbReference>
<comment type="catalytic activity">
    <reaction evidence="1">
        <text>Release of an N-terminal amino acid, Xaa-|-Yaa- from a peptide, amide or arylamide. Xaa is preferably Ala, but may be most amino acids including Pro (slow action). When a terminal hydrophobic residue is followed by a prolyl residue, the two may be released as an intact Xaa-Pro dipeptide.</text>
        <dbReference type="EC" id="3.4.11.2"/>
    </reaction>
</comment>
<proteinExistence type="inferred from homology"/>
<dbReference type="Pfam" id="PF17432">
    <property type="entry name" value="DUF3458_C"/>
    <property type="match status" value="1"/>
</dbReference>
<dbReference type="Gene3D" id="1.25.50.10">
    <property type="entry name" value="Peptidase M1, alanyl aminopeptidase, C-terminal domain"/>
    <property type="match status" value="1"/>
</dbReference>
<dbReference type="InterPro" id="IPR035414">
    <property type="entry name" value="Peptidase_M1_pepN_Ig-like"/>
</dbReference>
<reference evidence="18 19" key="1">
    <citation type="submission" date="2018-05" db="EMBL/GenBank/DDBJ databases">
        <title>Zavarzinia sp. HR-AS.</title>
        <authorList>
            <person name="Lee Y."/>
            <person name="Jeon C.O."/>
        </authorList>
    </citation>
    <scope>NUCLEOTIDE SEQUENCE [LARGE SCALE GENOMIC DNA]</scope>
    <source>
        <strain evidence="18 19">HR-AS</strain>
    </source>
</reference>